<protein>
    <recommendedName>
        <fullName evidence="4">PEP-utilising enzyme C-terminal domain-containing protein</fullName>
    </recommendedName>
</protein>
<dbReference type="OrthoDB" id="2666353at2"/>
<evidence type="ECO:0008006" key="4">
    <source>
        <dbReference type="Google" id="ProtNLM"/>
    </source>
</evidence>
<keyword evidence="3" id="KW-1185">Reference proteome</keyword>
<dbReference type="Proteomes" id="UP000367750">
    <property type="component" value="Unassembled WGS sequence"/>
</dbReference>
<comment type="caution">
    <text evidence="2">The sequence shown here is derived from an EMBL/GenBank/DDBJ whole genome shotgun (WGS) entry which is preliminary data.</text>
</comment>
<accession>A0A5J5FXI1</accession>
<evidence type="ECO:0000313" key="2">
    <source>
        <dbReference type="EMBL" id="KAA8998765.1"/>
    </source>
</evidence>
<evidence type="ECO:0000256" key="1">
    <source>
        <dbReference type="SAM" id="MobiDB-lite"/>
    </source>
</evidence>
<organism evidence="2 3">
    <name type="scientific">Paenibacillus spiritus</name>
    <dbReference type="NCBI Taxonomy" id="2496557"/>
    <lineage>
        <taxon>Bacteria</taxon>
        <taxon>Bacillati</taxon>
        <taxon>Bacillota</taxon>
        <taxon>Bacilli</taxon>
        <taxon>Bacillales</taxon>
        <taxon>Paenibacillaceae</taxon>
        <taxon>Paenibacillus</taxon>
    </lineage>
</organism>
<dbReference type="RefSeq" id="WP_150459295.1">
    <property type="nucleotide sequence ID" value="NZ_VYKK01000026.1"/>
</dbReference>
<name>A0A5J5FXI1_9BACL</name>
<gene>
    <name evidence="2" type="ORF">F4V43_16170</name>
</gene>
<dbReference type="AlphaFoldDB" id="A0A5J5FXI1"/>
<feature type="compositionally biased region" description="Basic and acidic residues" evidence="1">
    <location>
        <begin position="1"/>
        <end position="10"/>
    </location>
</feature>
<proteinExistence type="predicted"/>
<feature type="region of interest" description="Disordered" evidence="1">
    <location>
        <begin position="1"/>
        <end position="38"/>
    </location>
</feature>
<reference evidence="2 3" key="1">
    <citation type="submission" date="2019-09" db="EMBL/GenBank/DDBJ databases">
        <title>Bacillus ochoae sp. nov., Paenibacillus whitsoniae sp. nov., Paenibacillus spiritus sp. nov. Isolated from the Mars Exploration Rover during spacecraft assembly.</title>
        <authorList>
            <person name="Seuylemezian A."/>
            <person name="Vaishampayan P."/>
        </authorList>
    </citation>
    <scope>NUCLEOTIDE SEQUENCE [LARGE SCALE GENOMIC DNA]</scope>
    <source>
        <strain evidence="2 3">MER_111</strain>
    </source>
</reference>
<evidence type="ECO:0000313" key="3">
    <source>
        <dbReference type="Proteomes" id="UP000367750"/>
    </source>
</evidence>
<sequence length="334" mass="36116">MKYEPKEHPSSFDPLGRLWDSRTEPPQEMAVSAASGPSFSLSYRDPRPAFLVLREGRQERRELREKREGEYSASGPVLIRTEEWLRLPETAERYEAWLNRRSASREAELRRLSLRLRAEAAALLESPGSDWLAVALPSPPELEGACGGRLGELQDAVLEALFLVLTDWQRAGGDCRLDLLAAYPASPAEFAAAREFIETVAEQTLGHRFAASCRIGALIAPDLAASAAAEIGRTADFLVLDGAADEAAPEEAAARFARAAEDIAAAVRRVKPAAALLAAGPPAAAALADLYRIGLGGIFCAPAQRTEALLRAACLTWIDRQERFGGLEESGRIG</sequence>
<dbReference type="EMBL" id="VYKK01000026">
    <property type="protein sequence ID" value="KAA8998765.1"/>
    <property type="molecule type" value="Genomic_DNA"/>
</dbReference>